<comment type="similarity">
    <text evidence="1">Belongs to the ABC transporter superfamily.</text>
</comment>
<dbReference type="Pfam" id="PF00005">
    <property type="entry name" value="ABC_tran"/>
    <property type="match status" value="1"/>
</dbReference>
<reference evidence="8" key="1">
    <citation type="submission" date="2017-06" db="EMBL/GenBank/DDBJ databases">
        <title>Complete genome sequence of Capnocytophaga sp. KCOM 1579 (=ChDC OS43) isolated from a human refractory periapical abscess lesion.</title>
        <authorList>
            <person name="Kook J.-K."/>
            <person name="Park S.-N."/>
            <person name="Lim Y.K."/>
            <person name="Roh H."/>
        </authorList>
    </citation>
    <scope>NUCLEOTIDE SEQUENCE [LARGE SCALE GENOMIC DNA]</scope>
    <source>
        <strain evidence="8">ChDC OS43</strain>
    </source>
</reference>
<evidence type="ECO:0000313" key="8">
    <source>
        <dbReference type="Proteomes" id="UP000197007"/>
    </source>
</evidence>
<evidence type="ECO:0000256" key="4">
    <source>
        <dbReference type="ARBA" id="ARBA00022741"/>
    </source>
</evidence>
<dbReference type="PROSITE" id="PS50893">
    <property type="entry name" value="ABC_TRANSPORTER_2"/>
    <property type="match status" value="1"/>
</dbReference>
<evidence type="ECO:0000259" key="6">
    <source>
        <dbReference type="PROSITE" id="PS50893"/>
    </source>
</evidence>
<keyword evidence="3" id="KW-0536">Nodulation</keyword>
<dbReference type="Gene3D" id="3.40.50.300">
    <property type="entry name" value="P-loop containing nucleotide triphosphate hydrolases"/>
    <property type="match status" value="1"/>
</dbReference>
<gene>
    <name evidence="7" type="ORF">CBG49_12550</name>
</gene>
<dbReference type="GO" id="GO:0016887">
    <property type="term" value="F:ATP hydrolysis activity"/>
    <property type="evidence" value="ECO:0007669"/>
    <property type="project" value="InterPro"/>
</dbReference>
<evidence type="ECO:0000313" key="7">
    <source>
        <dbReference type="EMBL" id="ASF43842.1"/>
    </source>
</evidence>
<dbReference type="GO" id="GO:0005524">
    <property type="term" value="F:ATP binding"/>
    <property type="evidence" value="ECO:0007669"/>
    <property type="project" value="UniProtKB-KW"/>
</dbReference>
<name>A0A1Z4BRI9_9FLAO</name>
<dbReference type="PANTHER" id="PTHR42711">
    <property type="entry name" value="ABC TRANSPORTER ATP-BINDING PROTEIN"/>
    <property type="match status" value="1"/>
</dbReference>
<protein>
    <submittedName>
        <fullName evidence="7">ABC transporter ATP-binding protein</fullName>
    </submittedName>
</protein>
<keyword evidence="4" id="KW-0547">Nucleotide-binding</keyword>
<keyword evidence="2" id="KW-0813">Transport</keyword>
<dbReference type="InterPro" id="IPR003593">
    <property type="entry name" value="AAA+_ATPase"/>
</dbReference>
<evidence type="ECO:0000256" key="3">
    <source>
        <dbReference type="ARBA" id="ARBA00022458"/>
    </source>
</evidence>
<evidence type="ECO:0000256" key="2">
    <source>
        <dbReference type="ARBA" id="ARBA00022448"/>
    </source>
</evidence>
<dbReference type="Proteomes" id="UP000197007">
    <property type="component" value="Chromosome"/>
</dbReference>
<feature type="domain" description="ABC transporter" evidence="6">
    <location>
        <begin position="86"/>
        <end position="319"/>
    </location>
</feature>
<dbReference type="InterPro" id="IPR003439">
    <property type="entry name" value="ABC_transporter-like_ATP-bd"/>
</dbReference>
<sequence length="384" mass="43818">MTKHQLRVQDALKFFTQKDTELGFRKLLDCVADTQQMPLYLKAIELTDWKENNPNELDQLTEKATALLEEVGRCTVEEAATEKPVLVAKDLKKTYNSGMFSLGPVSLTINKGQVYGLVGENGNGKTTLLRILAHDLSYNSGEMTYYFKETPTNEYDLRTKLAYIPQRTDKWYGSLKDNLKFTLACYGIPAEENEPRTLLMIARLGLWKYRNLNWNALSSGYKMRFELARTLLRQPELLLLDEPLGNLDVLAQQVILEDLKMIANSVNHPIALILSSQQLFEVEKISDKVIFLKNGQYRENVETTQENTPTPLIVEIDTTNSREELLAVFSTFNLEKLQYNGGIYIAYFAEGTEYSTVLEALGKAKIELTYIRNISASTRRFFVS</sequence>
<keyword evidence="5 7" id="KW-0067">ATP-binding</keyword>
<evidence type="ECO:0000256" key="1">
    <source>
        <dbReference type="ARBA" id="ARBA00005417"/>
    </source>
</evidence>
<dbReference type="InterPro" id="IPR050763">
    <property type="entry name" value="ABC_transporter_ATP-binding"/>
</dbReference>
<dbReference type="EMBL" id="CP022022">
    <property type="protein sequence ID" value="ASF43842.1"/>
    <property type="molecule type" value="Genomic_DNA"/>
</dbReference>
<dbReference type="SUPFAM" id="SSF52540">
    <property type="entry name" value="P-loop containing nucleoside triphosphate hydrolases"/>
    <property type="match status" value="1"/>
</dbReference>
<proteinExistence type="inferred from homology"/>
<dbReference type="RefSeq" id="WP_088594734.1">
    <property type="nucleotide sequence ID" value="NZ_CP022022.1"/>
</dbReference>
<keyword evidence="8" id="KW-1185">Reference proteome</keyword>
<evidence type="ECO:0000256" key="5">
    <source>
        <dbReference type="ARBA" id="ARBA00022840"/>
    </source>
</evidence>
<accession>A0A1Z4BRI9</accession>
<dbReference type="KEGG" id="capn:CBG49_12550"/>
<organism evidence="7 8">
    <name type="scientific">Capnocytophaga endodontalis</name>
    <dbReference type="NCBI Taxonomy" id="2708117"/>
    <lineage>
        <taxon>Bacteria</taxon>
        <taxon>Pseudomonadati</taxon>
        <taxon>Bacteroidota</taxon>
        <taxon>Flavobacteriia</taxon>
        <taxon>Flavobacteriales</taxon>
        <taxon>Flavobacteriaceae</taxon>
        <taxon>Capnocytophaga</taxon>
    </lineage>
</organism>
<dbReference type="AlphaFoldDB" id="A0A1Z4BRI9"/>
<dbReference type="InterPro" id="IPR027417">
    <property type="entry name" value="P-loop_NTPase"/>
</dbReference>
<dbReference type="PANTHER" id="PTHR42711:SF5">
    <property type="entry name" value="ABC TRANSPORTER ATP-BINDING PROTEIN NATA"/>
    <property type="match status" value="1"/>
</dbReference>
<dbReference type="SMART" id="SM00382">
    <property type="entry name" value="AAA"/>
    <property type="match status" value="1"/>
</dbReference>